<dbReference type="Gene3D" id="3.10.129.110">
    <property type="entry name" value="Polyketide synthase dehydratase"/>
    <property type="match status" value="1"/>
</dbReference>
<dbReference type="Pfam" id="PF22621">
    <property type="entry name" value="CurL-like_PKS_C"/>
    <property type="match status" value="1"/>
</dbReference>
<dbReference type="Gene3D" id="3.40.50.1820">
    <property type="entry name" value="alpha/beta hydrolase"/>
    <property type="match status" value="1"/>
</dbReference>
<dbReference type="SMART" id="SM00826">
    <property type="entry name" value="PKS_DH"/>
    <property type="match status" value="1"/>
</dbReference>
<dbReference type="Pfam" id="PF00109">
    <property type="entry name" value="ketoacyl-synt"/>
    <property type="match status" value="1"/>
</dbReference>
<evidence type="ECO:0000256" key="2">
    <source>
        <dbReference type="ARBA" id="ARBA00022553"/>
    </source>
</evidence>
<dbReference type="GO" id="GO:0044550">
    <property type="term" value="P:secondary metabolite biosynthetic process"/>
    <property type="evidence" value="ECO:0007669"/>
    <property type="project" value="TreeGrafter"/>
</dbReference>
<dbReference type="SUPFAM" id="SSF53901">
    <property type="entry name" value="Thiolase-like"/>
    <property type="match status" value="1"/>
</dbReference>
<feature type="active site" description="Proton donor; for dehydratase activity" evidence="5">
    <location>
        <position position="954"/>
    </location>
</feature>
<name>A0A9P8UDN6_9PEZI</name>
<evidence type="ECO:0000256" key="1">
    <source>
        <dbReference type="ARBA" id="ARBA00022450"/>
    </source>
</evidence>
<dbReference type="InterPro" id="IPR020841">
    <property type="entry name" value="PKS_Beta-ketoAc_synthase_dom"/>
</dbReference>
<dbReference type="InterPro" id="IPR050091">
    <property type="entry name" value="PKS_NRPS_Biosynth_Enz"/>
</dbReference>
<dbReference type="PROSITE" id="PS52004">
    <property type="entry name" value="KS3_2"/>
    <property type="match status" value="1"/>
</dbReference>
<dbReference type="Pfam" id="PF02801">
    <property type="entry name" value="Ketoacyl-synt_C"/>
    <property type="match status" value="1"/>
</dbReference>
<dbReference type="InterPro" id="IPR049552">
    <property type="entry name" value="PKS_DH_N"/>
</dbReference>
<feature type="domain" description="Ketosynthase family 3 (KS3)" evidence="7">
    <location>
        <begin position="1"/>
        <end position="234"/>
    </location>
</feature>
<feature type="active site" description="Proton acceptor; for dehydratase activity" evidence="5">
    <location>
        <position position="762"/>
    </location>
</feature>
<keyword evidence="2" id="KW-0597">Phosphoprotein</keyword>
<dbReference type="InterPro" id="IPR006162">
    <property type="entry name" value="Ppantetheine_attach_site"/>
</dbReference>
<organism evidence="9 10">
    <name type="scientific">Truncatella angustata</name>
    <dbReference type="NCBI Taxonomy" id="152316"/>
    <lineage>
        <taxon>Eukaryota</taxon>
        <taxon>Fungi</taxon>
        <taxon>Dikarya</taxon>
        <taxon>Ascomycota</taxon>
        <taxon>Pezizomycotina</taxon>
        <taxon>Sordariomycetes</taxon>
        <taxon>Xylariomycetidae</taxon>
        <taxon>Amphisphaeriales</taxon>
        <taxon>Sporocadaceae</taxon>
        <taxon>Truncatella</taxon>
    </lineage>
</organism>
<dbReference type="RefSeq" id="XP_045954523.1">
    <property type="nucleotide sequence ID" value="XM_046105390.1"/>
</dbReference>
<dbReference type="InterPro" id="IPR016035">
    <property type="entry name" value="Acyl_Trfase/lysoPLipase"/>
</dbReference>
<dbReference type="InterPro" id="IPR001031">
    <property type="entry name" value="Thioesterase"/>
</dbReference>
<evidence type="ECO:0000259" key="8">
    <source>
        <dbReference type="PROSITE" id="PS52019"/>
    </source>
</evidence>
<dbReference type="EMBL" id="JAGPXC010000008">
    <property type="protein sequence ID" value="KAH6648011.1"/>
    <property type="molecule type" value="Genomic_DNA"/>
</dbReference>
<evidence type="ECO:0008006" key="11">
    <source>
        <dbReference type="Google" id="ProtNLM"/>
    </source>
</evidence>
<feature type="compositionally biased region" description="Polar residues" evidence="6">
    <location>
        <begin position="1200"/>
        <end position="1216"/>
    </location>
</feature>
<evidence type="ECO:0000256" key="6">
    <source>
        <dbReference type="SAM" id="MobiDB-lite"/>
    </source>
</evidence>
<dbReference type="Pfam" id="PF00550">
    <property type="entry name" value="PP-binding"/>
    <property type="match status" value="1"/>
</dbReference>
<dbReference type="OrthoDB" id="329835at2759"/>
<dbReference type="SUPFAM" id="SSF52151">
    <property type="entry name" value="FabD/lysophospholipase-like"/>
    <property type="match status" value="1"/>
</dbReference>
<proteinExistence type="predicted"/>
<dbReference type="GeneID" id="70134281"/>
<dbReference type="InterPro" id="IPR014043">
    <property type="entry name" value="Acyl_transferase_dom"/>
</dbReference>
<feature type="region of interest" description="Disordered" evidence="6">
    <location>
        <begin position="1195"/>
        <end position="1216"/>
    </location>
</feature>
<keyword evidence="1" id="KW-0596">Phosphopantetheine</keyword>
<dbReference type="SUPFAM" id="SSF53474">
    <property type="entry name" value="alpha/beta-Hydrolases"/>
    <property type="match status" value="1"/>
</dbReference>
<dbReference type="PANTHER" id="PTHR43775">
    <property type="entry name" value="FATTY ACID SYNTHASE"/>
    <property type="match status" value="1"/>
</dbReference>
<accession>A0A9P8UDN6</accession>
<evidence type="ECO:0000259" key="7">
    <source>
        <dbReference type="PROSITE" id="PS52004"/>
    </source>
</evidence>
<dbReference type="PROSITE" id="PS00012">
    <property type="entry name" value="PHOSPHOPANTETHEINE"/>
    <property type="match status" value="1"/>
</dbReference>
<dbReference type="SUPFAM" id="SSF55048">
    <property type="entry name" value="Probable ACP-binding domain of malonyl-CoA ACP transacylase"/>
    <property type="match status" value="1"/>
</dbReference>
<dbReference type="Pfam" id="PF00698">
    <property type="entry name" value="Acyl_transf_1"/>
    <property type="match status" value="1"/>
</dbReference>
<protein>
    <recommendedName>
        <fullName evidence="11">Carrier domain-containing protein</fullName>
    </recommendedName>
</protein>
<dbReference type="Gene3D" id="3.40.47.10">
    <property type="match status" value="1"/>
</dbReference>
<keyword evidence="10" id="KW-1185">Reference proteome</keyword>
<dbReference type="GO" id="GO:0004312">
    <property type="term" value="F:fatty acid synthase activity"/>
    <property type="evidence" value="ECO:0007669"/>
    <property type="project" value="TreeGrafter"/>
</dbReference>
<dbReference type="InterPro" id="IPR016036">
    <property type="entry name" value="Malonyl_transacylase_ACP-bd"/>
</dbReference>
<dbReference type="Proteomes" id="UP000758603">
    <property type="component" value="Unassembled WGS sequence"/>
</dbReference>
<keyword evidence="4" id="KW-0511">Multifunctional enzyme</keyword>
<dbReference type="InterPro" id="IPR029058">
    <property type="entry name" value="AB_hydrolase_fold"/>
</dbReference>
<sequence length="1481" mass="161799">MKSVFANIYLICQMYLGLSRGHFLSQTGNCKPFDAAADGYCRAEGCVLFVLKRLSDAVAEGDRIHGVIRNVLTNQSGNSSSITHPHSQTQTDLLRRLLQQKNVDPGSVGVVEAHGTGTQAGDAREIETLRAVFSQHHSGTNPLMVSSIKGNIGHCEAASGAAGLAKLLLMLRERKIPIQAGLANINPAFGDLQGSGLIIPRQTVSWSHSKRTPRRAVLNNFGAAGSNASLLLEDWAESPKEHMHGKKQDRIQERSAYVFALSAKSVRALNSAVSRHVELLRKSENRPSLKDICYTATARRNHYEYRISLACTSVDDLLTKLQYSEVAASKPAKIVTANVFVFTGQGALYRGMGQGLMITYPPFKDIIMKCDSIIQGLELACPSIVDFIINEEQGVKDTLTDSEQIMVSQCACVALEYALAKIFMSWGIMPDYVMGHSLGEYAALCVSGALTPEDTFRVVASRAKMMGENCLADTSGMLACSMAPEELEAIISESPALAQLTIACLNGPGDCVIGGPLAQLDMLQKECKTRKVRTKLLNVPYAFHTSAMDPILETLRTLGRSVKFGKPEIPVLSNVHGRLFRNDFSSEYFADHARQPVRFSECLLSLQLSMGTNILDGAHFLEIGPQPALLPMLRTAIPSSSCVYFGTLQKGRDAWVSISETLAGISLLRTTVKWREVFTGTSAKVTSLPGHLLEGSNFLIPFQESRQIVHTCDHVQTAGPDCINRVKTGYRLLPWLNTTGSSSKELILETDMTILASLISGHNVGGTPICPASVFHELALEAAQALLEPLNTQVMVVSEMSFSRPLVQVYMPREAVPVTVCVQITMDDSSSSGAAAFKITSRSSTQASTDTLHCTGSVSLQETNVNTPRWVRDQAVVTRQSRYFSGIGRDHTSIFRTKLLYETIFTRVVRYSSEYQSLVYLNVADSNLEGIGVFKVPSEYGSQEGYLAHPVFTDTLLHAAGFIANLATGSEEIGICARVESIEIAYHGIDYSDSFNIYCSLLEIKGAILADAIALSSSGKVVAVIRGMEFKRLQLSTFQQALSRMSSTTSVESRDEGFVQHQAAMPAKMQLKVSLGTPPINDEVMDSSLIESQNSTPFQAGISQVLKNIVMEVGGFAEEDIDYTKYLGDLGIDSLMQIEIASKLARLFPGQTGLSHYALSQCETLEAMDDMLSLVLLPPTLEKFHKTLVDIPGRKVVTPRGSSSEGTDNAASDSDYTSPSVAVCGSNILPAILHISTGNETPLCLFHDGSGQIGMYERLRDHDRTTYAFCDPYFGSYSDKQRFHRSVNQMAEHYVSMIISNPKHRSSPLILGGWSFGGIVAFEAAQQLTARGFEVKGLVLIDSPSPINHEPLPAALIANITKSNAQFRNVALSSSNALKEEFLFNASLLGSYRPKSFSKAIKTVMLRSQDVLDTEALCDVRYDWLSQQDARTSSVAAWEELVRDHVEVLYIQGNHFEPFLEENIGETAAQLWKACRYIGES</sequence>
<dbReference type="InterPro" id="IPR016039">
    <property type="entry name" value="Thiolase-like"/>
</dbReference>
<feature type="region of interest" description="N-terminal hotdog fold" evidence="5">
    <location>
        <begin position="730"/>
        <end position="865"/>
    </location>
</feature>
<dbReference type="InterPro" id="IPR020807">
    <property type="entry name" value="PKS_DH"/>
</dbReference>
<dbReference type="PROSITE" id="PS52019">
    <property type="entry name" value="PKS_MFAS_DH"/>
    <property type="match status" value="1"/>
</dbReference>
<reference evidence="9" key="1">
    <citation type="journal article" date="2021" name="Nat. Commun.">
        <title>Genetic determinants of endophytism in the Arabidopsis root mycobiome.</title>
        <authorList>
            <person name="Mesny F."/>
            <person name="Miyauchi S."/>
            <person name="Thiergart T."/>
            <person name="Pickel B."/>
            <person name="Atanasova L."/>
            <person name="Karlsson M."/>
            <person name="Huettel B."/>
            <person name="Barry K.W."/>
            <person name="Haridas S."/>
            <person name="Chen C."/>
            <person name="Bauer D."/>
            <person name="Andreopoulos W."/>
            <person name="Pangilinan J."/>
            <person name="LaButti K."/>
            <person name="Riley R."/>
            <person name="Lipzen A."/>
            <person name="Clum A."/>
            <person name="Drula E."/>
            <person name="Henrissat B."/>
            <person name="Kohler A."/>
            <person name="Grigoriev I.V."/>
            <person name="Martin F.M."/>
            <person name="Hacquard S."/>
        </authorList>
    </citation>
    <scope>NUCLEOTIDE SEQUENCE</scope>
    <source>
        <strain evidence="9">MPI-SDFR-AT-0073</strain>
    </source>
</reference>
<dbReference type="Gene3D" id="3.30.70.3290">
    <property type="match status" value="1"/>
</dbReference>
<dbReference type="InterPro" id="IPR009081">
    <property type="entry name" value="PP-bd_ACP"/>
</dbReference>
<dbReference type="InterPro" id="IPR049900">
    <property type="entry name" value="PKS_mFAS_DH"/>
</dbReference>
<dbReference type="InterPro" id="IPR014030">
    <property type="entry name" value="Ketoacyl_synth_N"/>
</dbReference>
<dbReference type="CDD" id="cd00833">
    <property type="entry name" value="PKS"/>
    <property type="match status" value="1"/>
</dbReference>
<evidence type="ECO:0000313" key="9">
    <source>
        <dbReference type="EMBL" id="KAH6648011.1"/>
    </source>
</evidence>
<dbReference type="SMART" id="SM00825">
    <property type="entry name" value="PKS_KS"/>
    <property type="match status" value="1"/>
</dbReference>
<dbReference type="InterPro" id="IPR042104">
    <property type="entry name" value="PKS_dehydratase_sf"/>
</dbReference>
<dbReference type="InterPro" id="IPR036736">
    <property type="entry name" value="ACP-like_sf"/>
</dbReference>
<dbReference type="NCBIfam" id="TIGR04532">
    <property type="entry name" value="PT_fungal_PKS"/>
    <property type="match status" value="1"/>
</dbReference>
<keyword evidence="3" id="KW-0808">Transferase</keyword>
<evidence type="ECO:0000256" key="5">
    <source>
        <dbReference type="PROSITE-ProRule" id="PRU01363"/>
    </source>
</evidence>
<dbReference type="Pfam" id="PF14765">
    <property type="entry name" value="PS-DH"/>
    <property type="match status" value="1"/>
</dbReference>
<dbReference type="SUPFAM" id="SSF47336">
    <property type="entry name" value="ACP-like"/>
    <property type="match status" value="1"/>
</dbReference>
<dbReference type="InterPro" id="IPR014031">
    <property type="entry name" value="Ketoacyl_synth_C"/>
</dbReference>
<dbReference type="InterPro" id="IPR049551">
    <property type="entry name" value="PKS_DH_C"/>
</dbReference>
<gene>
    <name evidence="9" type="ORF">BKA67DRAFT_610827</name>
</gene>
<evidence type="ECO:0000256" key="4">
    <source>
        <dbReference type="ARBA" id="ARBA00023268"/>
    </source>
</evidence>
<dbReference type="Gene3D" id="1.10.1200.10">
    <property type="entry name" value="ACP-like"/>
    <property type="match status" value="1"/>
</dbReference>
<comment type="caution">
    <text evidence="9">The sequence shown here is derived from an EMBL/GenBank/DDBJ whole genome shotgun (WGS) entry which is preliminary data.</text>
</comment>
<dbReference type="Pfam" id="PF00975">
    <property type="entry name" value="Thioesterase"/>
    <property type="match status" value="1"/>
</dbReference>
<dbReference type="GO" id="GO:0006633">
    <property type="term" value="P:fatty acid biosynthetic process"/>
    <property type="evidence" value="ECO:0007669"/>
    <property type="project" value="TreeGrafter"/>
</dbReference>
<evidence type="ECO:0000313" key="10">
    <source>
        <dbReference type="Proteomes" id="UP000758603"/>
    </source>
</evidence>
<dbReference type="SMART" id="SM00827">
    <property type="entry name" value="PKS_AT"/>
    <property type="match status" value="1"/>
</dbReference>
<dbReference type="InterPro" id="IPR001227">
    <property type="entry name" value="Ac_transferase_dom_sf"/>
</dbReference>
<dbReference type="InterPro" id="IPR030918">
    <property type="entry name" value="PT_fungal_PKS"/>
</dbReference>
<evidence type="ECO:0000256" key="3">
    <source>
        <dbReference type="ARBA" id="ARBA00022679"/>
    </source>
</evidence>
<dbReference type="Gene3D" id="3.40.366.10">
    <property type="entry name" value="Malonyl-Coenzyme A Acyl Carrier Protein, domain 2"/>
    <property type="match status" value="1"/>
</dbReference>
<dbReference type="PANTHER" id="PTHR43775:SF37">
    <property type="entry name" value="SI:DKEY-61P9.11"/>
    <property type="match status" value="1"/>
</dbReference>
<feature type="region of interest" description="C-terminal hotdog fold" evidence="5">
    <location>
        <begin position="892"/>
        <end position="1039"/>
    </location>
</feature>
<dbReference type="Pfam" id="PF21089">
    <property type="entry name" value="PKS_DH_N"/>
    <property type="match status" value="1"/>
</dbReference>
<feature type="domain" description="PKS/mFAS DH" evidence="8">
    <location>
        <begin position="730"/>
        <end position="1039"/>
    </location>
</feature>